<accession>A0ABY3RUH4</accession>
<dbReference type="PANTHER" id="PTHR37316">
    <property type="entry name" value="TEICHOIC ACID GLYCEROL-PHOSPHATE PRIMASE"/>
    <property type="match status" value="1"/>
</dbReference>
<reference evidence="7 8" key="1">
    <citation type="submission" date="2023-01" db="EMBL/GenBank/DDBJ databases">
        <title>Characterization of estradiol degrading bacteria Microbacterium sp. MZT7 and reveal degrading genes through genome analysis.</title>
        <authorList>
            <person name="Hao P."/>
            <person name="Gao Y."/>
        </authorList>
    </citation>
    <scope>NUCLEOTIDE SEQUENCE [LARGE SCALE GENOMIC DNA]</scope>
    <source>
        <strain evidence="7 8">MZT7</strain>
    </source>
</reference>
<dbReference type="InterPro" id="IPR043148">
    <property type="entry name" value="TagF_C"/>
</dbReference>
<dbReference type="Gene3D" id="3.40.50.11820">
    <property type="match status" value="1"/>
</dbReference>
<name>A0ABY3RUH4_9MICO</name>
<keyword evidence="6" id="KW-0472">Membrane</keyword>
<comment type="subcellular location">
    <subcellularLocation>
        <location evidence="1">Cell membrane</location>
        <topology evidence="1">Peripheral membrane protein</topology>
    </subcellularLocation>
</comment>
<evidence type="ECO:0000256" key="6">
    <source>
        <dbReference type="ARBA" id="ARBA00023136"/>
    </source>
</evidence>
<dbReference type="Proteomes" id="UP001199642">
    <property type="component" value="Chromosome"/>
</dbReference>
<proteinExistence type="inferred from homology"/>
<dbReference type="InterPro" id="IPR007554">
    <property type="entry name" value="Glycerophosphate_synth"/>
</dbReference>
<dbReference type="EMBL" id="CP082781">
    <property type="protein sequence ID" value="UGS26935.1"/>
    <property type="molecule type" value="Genomic_DNA"/>
</dbReference>
<evidence type="ECO:0000313" key="7">
    <source>
        <dbReference type="EMBL" id="UGS26935.1"/>
    </source>
</evidence>
<comment type="similarity">
    <text evidence="2">Belongs to the CDP-glycerol glycerophosphotransferase family.</text>
</comment>
<dbReference type="RefSeq" id="WP_231820459.1">
    <property type="nucleotide sequence ID" value="NZ_CP082781.1"/>
</dbReference>
<evidence type="ECO:0000256" key="4">
    <source>
        <dbReference type="ARBA" id="ARBA00022679"/>
    </source>
</evidence>
<organism evidence="7 8">
    <name type="scientific">Microbacterium resistens</name>
    <dbReference type="NCBI Taxonomy" id="156977"/>
    <lineage>
        <taxon>Bacteria</taxon>
        <taxon>Bacillati</taxon>
        <taxon>Actinomycetota</taxon>
        <taxon>Actinomycetes</taxon>
        <taxon>Micrococcales</taxon>
        <taxon>Microbacteriaceae</taxon>
        <taxon>Microbacterium</taxon>
    </lineage>
</organism>
<keyword evidence="5" id="KW-0777">Teichoic acid biosynthesis</keyword>
<dbReference type="InterPro" id="IPR043149">
    <property type="entry name" value="TagF_N"/>
</dbReference>
<gene>
    <name evidence="7" type="ORF">K8F61_01530</name>
</gene>
<evidence type="ECO:0000256" key="2">
    <source>
        <dbReference type="ARBA" id="ARBA00010488"/>
    </source>
</evidence>
<dbReference type="Gene3D" id="3.40.50.12580">
    <property type="match status" value="1"/>
</dbReference>
<evidence type="ECO:0000313" key="8">
    <source>
        <dbReference type="Proteomes" id="UP001199642"/>
    </source>
</evidence>
<keyword evidence="4" id="KW-0808">Transferase</keyword>
<keyword evidence="8" id="KW-1185">Reference proteome</keyword>
<dbReference type="Pfam" id="PF04464">
    <property type="entry name" value="Glyphos_transf"/>
    <property type="match status" value="1"/>
</dbReference>
<protein>
    <submittedName>
        <fullName evidence="7">CDP-glycerol glycerophosphotransferase family protein</fullName>
    </submittedName>
</protein>
<dbReference type="InterPro" id="IPR051612">
    <property type="entry name" value="Teichoic_Acid_Biosynth"/>
</dbReference>
<sequence length="424" mass="45772">MASFSFRTGNAGKLLRAPLYVAGRLANLVIPRSGGWVIGCGAGIGDGALALWRVARAHGVDPLWLTSSDREDREAAAHGIRTARKGGIRGWWATARAGVVVVTHGLGDVNRYASSGAFVVQLWHGIPLKRIGLDSPATVQSAFLPRSRLLPRLLGVLYRESVRRIRVLPAASERARGRLESAFGLGVEQVLVTGEPRVDVLSHGDPEERRASAAALRDAAIGRLPDGARTILYAPTWRDGAADPAVPDEAEWAHIEQVLRDENAVLIVRSHPLGAGVYRPPFPTDRVRALGADVLADVTPVLASIDVLITDYSSLAYDVGLLGMPVVYLAPDPEDYARTRGFYGSYRELAGDDFARDWATAAAQLRRVLADPEEHAARRRRSAAVSAEMHAYRDGRNAERVYRAIRALAPRTMGTSAPARKGSA</sequence>
<evidence type="ECO:0000256" key="1">
    <source>
        <dbReference type="ARBA" id="ARBA00004202"/>
    </source>
</evidence>
<dbReference type="SUPFAM" id="SSF53756">
    <property type="entry name" value="UDP-Glycosyltransferase/glycogen phosphorylase"/>
    <property type="match status" value="1"/>
</dbReference>
<evidence type="ECO:0000256" key="3">
    <source>
        <dbReference type="ARBA" id="ARBA00022475"/>
    </source>
</evidence>
<evidence type="ECO:0000256" key="5">
    <source>
        <dbReference type="ARBA" id="ARBA00022944"/>
    </source>
</evidence>
<dbReference type="PANTHER" id="PTHR37316:SF3">
    <property type="entry name" value="TEICHOIC ACID GLYCEROL-PHOSPHATE TRANSFERASE"/>
    <property type="match status" value="1"/>
</dbReference>
<keyword evidence="3" id="KW-1003">Cell membrane</keyword>